<feature type="domain" description="FAD-binding FR-type" evidence="10">
    <location>
        <begin position="2"/>
        <end position="101"/>
    </location>
</feature>
<evidence type="ECO:0000256" key="5">
    <source>
        <dbReference type="ARBA" id="ARBA00022741"/>
    </source>
</evidence>
<evidence type="ECO:0000256" key="1">
    <source>
        <dbReference type="ARBA" id="ARBA00001974"/>
    </source>
</evidence>
<dbReference type="InterPro" id="IPR051930">
    <property type="entry name" value="FNR_type-1"/>
</dbReference>
<dbReference type="GO" id="GO:0000166">
    <property type="term" value="F:nucleotide binding"/>
    <property type="evidence" value="ECO:0007669"/>
    <property type="project" value="UniProtKB-KW"/>
</dbReference>
<dbReference type="Pfam" id="PF00175">
    <property type="entry name" value="NAD_binding_1"/>
    <property type="match status" value="1"/>
</dbReference>
<dbReference type="PANTHER" id="PTHR47878:SF1">
    <property type="entry name" value="FLAVODOXIN_FERREDOXIN--NADP REDUCTASE"/>
    <property type="match status" value="1"/>
</dbReference>
<dbReference type="OrthoDB" id="9784483at2"/>
<evidence type="ECO:0000256" key="3">
    <source>
        <dbReference type="ARBA" id="ARBA00013223"/>
    </source>
</evidence>
<dbReference type="GO" id="GO:0034599">
    <property type="term" value="P:cellular response to oxidative stress"/>
    <property type="evidence" value="ECO:0007669"/>
    <property type="project" value="TreeGrafter"/>
</dbReference>
<dbReference type="Proteomes" id="UP000223759">
    <property type="component" value="Unassembled WGS sequence"/>
</dbReference>
<dbReference type="InterPro" id="IPR008333">
    <property type="entry name" value="Cbr1-like_FAD-bd_dom"/>
</dbReference>
<comment type="similarity">
    <text evidence="2">Belongs to the ferredoxin--NADP reductase type 1 family.</text>
</comment>
<dbReference type="SUPFAM" id="SSF63380">
    <property type="entry name" value="Riboflavin synthase domain-like"/>
    <property type="match status" value="1"/>
</dbReference>
<dbReference type="PROSITE" id="PS51384">
    <property type="entry name" value="FAD_FR"/>
    <property type="match status" value="1"/>
</dbReference>
<dbReference type="InterPro" id="IPR033892">
    <property type="entry name" value="FNR_bac"/>
</dbReference>
<dbReference type="PANTHER" id="PTHR47878">
    <property type="entry name" value="OXIDOREDUCTASE FAD/NAD(P)-BINDING DOMAIN PROTEIN"/>
    <property type="match status" value="1"/>
</dbReference>
<keyword evidence="7" id="KW-0521">NADP</keyword>
<evidence type="ECO:0000259" key="10">
    <source>
        <dbReference type="PROSITE" id="PS51384"/>
    </source>
</evidence>
<dbReference type="Gene3D" id="2.40.30.10">
    <property type="entry name" value="Translation factors"/>
    <property type="match status" value="1"/>
</dbReference>
<keyword evidence="8" id="KW-0560">Oxidoreductase</keyword>
<comment type="cofactor">
    <cofactor evidence="1">
        <name>FAD</name>
        <dbReference type="ChEBI" id="CHEBI:57692"/>
    </cofactor>
</comment>
<keyword evidence="5" id="KW-0547">Nucleotide-binding</keyword>
<dbReference type="InterPro" id="IPR039261">
    <property type="entry name" value="FNR_nucleotide-bd"/>
</dbReference>
<sequence>MAGWIDAEVVELKQWTPRLYSIRVEADVQDFKAGQFNRLSTMLDGERVARPYSYVNAPQDRPLDFYFITVPEGPLTNHLVTLKPGDSIQVMDKANGFFTLDELPDADVLWLFATGTALGPYLSMLRTEAPWQRFKRIVLVHAVRNAEELSYSNIIRGFQERGEQFQFVPFVSREACDFALPGRVPAAIESGLLEKHANLPISADAAQVMICGNPDMVTDTVATLKARGLTKNRRREPGQITTENYW</sequence>
<accession>A0A1R3VZD2</accession>
<dbReference type="GO" id="GO:0042167">
    <property type="term" value="P:heme catabolic process"/>
    <property type="evidence" value="ECO:0007669"/>
    <property type="project" value="TreeGrafter"/>
</dbReference>
<evidence type="ECO:0000256" key="2">
    <source>
        <dbReference type="ARBA" id="ARBA00008312"/>
    </source>
</evidence>
<evidence type="ECO:0000313" key="12">
    <source>
        <dbReference type="Proteomes" id="UP000223759"/>
    </source>
</evidence>
<dbReference type="RefSeq" id="WP_076755581.1">
    <property type="nucleotide sequence ID" value="NZ_CP023018.1"/>
</dbReference>
<dbReference type="InterPro" id="IPR017927">
    <property type="entry name" value="FAD-bd_FR_type"/>
</dbReference>
<keyword evidence="4" id="KW-0285">Flavoprotein</keyword>
<dbReference type="EMBL" id="FTPK01000002">
    <property type="protein sequence ID" value="SIT69902.1"/>
    <property type="molecule type" value="Genomic_DNA"/>
</dbReference>
<dbReference type="AlphaFoldDB" id="A0A1R3VZD2"/>
<keyword evidence="6" id="KW-0274">FAD</keyword>
<evidence type="ECO:0000256" key="7">
    <source>
        <dbReference type="ARBA" id="ARBA00022857"/>
    </source>
</evidence>
<dbReference type="EC" id="1.18.1.2" evidence="3"/>
<dbReference type="GO" id="GO:0004324">
    <property type="term" value="F:ferredoxin-NADP+ reductase activity"/>
    <property type="evidence" value="ECO:0007669"/>
    <property type="project" value="UniProtKB-EC"/>
</dbReference>
<dbReference type="InterPro" id="IPR017938">
    <property type="entry name" value="Riboflavin_synthase-like_b-brl"/>
</dbReference>
<comment type="catalytic activity">
    <reaction evidence="9">
        <text>2 reduced [2Fe-2S]-[ferredoxin] + NADP(+) + H(+) = 2 oxidized [2Fe-2S]-[ferredoxin] + NADPH</text>
        <dbReference type="Rhea" id="RHEA:20125"/>
        <dbReference type="Rhea" id="RHEA-COMP:10000"/>
        <dbReference type="Rhea" id="RHEA-COMP:10001"/>
        <dbReference type="ChEBI" id="CHEBI:15378"/>
        <dbReference type="ChEBI" id="CHEBI:33737"/>
        <dbReference type="ChEBI" id="CHEBI:33738"/>
        <dbReference type="ChEBI" id="CHEBI:57783"/>
        <dbReference type="ChEBI" id="CHEBI:58349"/>
        <dbReference type="EC" id="1.18.1.2"/>
    </reaction>
</comment>
<organism evidence="11 12">
    <name type="scientific">Ectothiorhodosinus mongolicus</name>
    <dbReference type="NCBI Taxonomy" id="233100"/>
    <lineage>
        <taxon>Bacteria</taxon>
        <taxon>Pseudomonadati</taxon>
        <taxon>Pseudomonadota</taxon>
        <taxon>Gammaproteobacteria</taxon>
        <taxon>Chromatiales</taxon>
        <taxon>Ectothiorhodospiraceae</taxon>
        <taxon>Ectothiorhodosinus</taxon>
    </lineage>
</organism>
<evidence type="ECO:0000256" key="6">
    <source>
        <dbReference type="ARBA" id="ARBA00022827"/>
    </source>
</evidence>
<dbReference type="InterPro" id="IPR001433">
    <property type="entry name" value="OxRdtase_FAD/NAD-bd"/>
</dbReference>
<dbReference type="CDD" id="cd06195">
    <property type="entry name" value="FNR1"/>
    <property type="match status" value="1"/>
</dbReference>
<dbReference type="STRING" id="233100.SAMN05216526_1187"/>
<name>A0A1R3VZD2_9GAMM</name>
<protein>
    <recommendedName>
        <fullName evidence="3">ferredoxin--NADP(+) reductase</fullName>
        <ecNumber evidence="3">1.18.1.2</ecNumber>
    </recommendedName>
</protein>
<evidence type="ECO:0000313" key="11">
    <source>
        <dbReference type="EMBL" id="SIT69902.1"/>
    </source>
</evidence>
<dbReference type="Pfam" id="PF00970">
    <property type="entry name" value="FAD_binding_6"/>
    <property type="match status" value="1"/>
</dbReference>
<dbReference type="Gene3D" id="3.40.50.80">
    <property type="entry name" value="Nucleotide-binding domain of ferredoxin-NADP reductase (FNR) module"/>
    <property type="match status" value="1"/>
</dbReference>
<reference evidence="11 12" key="1">
    <citation type="submission" date="2017-01" db="EMBL/GenBank/DDBJ databases">
        <authorList>
            <person name="Mah S.A."/>
            <person name="Swanson W.J."/>
            <person name="Moy G.W."/>
            <person name="Vacquier V.D."/>
        </authorList>
    </citation>
    <scope>NUCLEOTIDE SEQUENCE [LARGE SCALE GENOMIC DNA]</scope>
    <source>
        <strain evidence="11 12">M9</strain>
    </source>
</reference>
<dbReference type="SUPFAM" id="SSF52343">
    <property type="entry name" value="Ferredoxin reductase-like, C-terminal NADP-linked domain"/>
    <property type="match status" value="1"/>
</dbReference>
<evidence type="ECO:0000256" key="9">
    <source>
        <dbReference type="ARBA" id="ARBA00047776"/>
    </source>
</evidence>
<proteinExistence type="inferred from homology"/>
<evidence type="ECO:0000256" key="4">
    <source>
        <dbReference type="ARBA" id="ARBA00022630"/>
    </source>
</evidence>
<evidence type="ECO:0000256" key="8">
    <source>
        <dbReference type="ARBA" id="ARBA00023002"/>
    </source>
</evidence>
<gene>
    <name evidence="11" type="ORF">SAMN05216526_1187</name>
</gene>
<keyword evidence="12" id="KW-1185">Reference proteome</keyword>